<dbReference type="PANTHER" id="PTHR43060:SF17">
    <property type="entry name" value="L-THREONATE DEHYDROGENASE"/>
    <property type="match status" value="1"/>
</dbReference>
<organism evidence="4 5">
    <name type="scientific">Aspergillus piperis CBS 112811</name>
    <dbReference type="NCBI Taxonomy" id="1448313"/>
    <lineage>
        <taxon>Eukaryota</taxon>
        <taxon>Fungi</taxon>
        <taxon>Dikarya</taxon>
        <taxon>Ascomycota</taxon>
        <taxon>Pezizomycotina</taxon>
        <taxon>Eurotiomycetes</taxon>
        <taxon>Eurotiomycetidae</taxon>
        <taxon>Eurotiales</taxon>
        <taxon>Aspergillaceae</taxon>
        <taxon>Aspergillus</taxon>
        <taxon>Aspergillus subgen. Circumdati</taxon>
    </lineage>
</organism>
<dbReference type="Proteomes" id="UP000249526">
    <property type="component" value="Unassembled WGS sequence"/>
</dbReference>
<proteinExistence type="predicted"/>
<dbReference type="InterPro" id="IPR006115">
    <property type="entry name" value="6PGDH_NADP-bd"/>
</dbReference>
<evidence type="ECO:0000259" key="3">
    <source>
        <dbReference type="Pfam" id="PF14833"/>
    </source>
</evidence>
<dbReference type="Gene3D" id="3.40.50.720">
    <property type="entry name" value="NAD(P)-binding Rossmann-like Domain"/>
    <property type="match status" value="1"/>
</dbReference>
<dbReference type="SUPFAM" id="SSF48179">
    <property type="entry name" value="6-phosphogluconate dehydrogenase C-terminal domain-like"/>
    <property type="match status" value="1"/>
</dbReference>
<dbReference type="Pfam" id="PF14833">
    <property type="entry name" value="NAD_binding_11"/>
    <property type="match status" value="1"/>
</dbReference>
<dbReference type="InterPro" id="IPR029154">
    <property type="entry name" value="HIBADH-like_NADP-bd"/>
</dbReference>
<dbReference type="SUPFAM" id="SSF51735">
    <property type="entry name" value="NAD(P)-binding Rossmann-fold domains"/>
    <property type="match status" value="1"/>
</dbReference>
<dbReference type="Gene3D" id="1.10.1040.10">
    <property type="entry name" value="N-(1-d-carboxylethyl)-l-norvaline Dehydrogenase, domain 2"/>
    <property type="match status" value="1"/>
</dbReference>
<feature type="domain" description="3-hydroxyisobutyrate dehydrogenase-like NAD-binding" evidence="3">
    <location>
        <begin position="929"/>
        <end position="1047"/>
    </location>
</feature>
<dbReference type="GO" id="GO:0051287">
    <property type="term" value="F:NAD binding"/>
    <property type="evidence" value="ECO:0007669"/>
    <property type="project" value="InterPro"/>
</dbReference>
<evidence type="ECO:0000313" key="5">
    <source>
        <dbReference type="Proteomes" id="UP000249526"/>
    </source>
</evidence>
<dbReference type="AlphaFoldDB" id="A0A8G1QUV3"/>
<feature type="domain" description="6-phosphogluconate dehydrogenase NADP-binding" evidence="2">
    <location>
        <begin position="779"/>
        <end position="911"/>
    </location>
</feature>
<sequence length="1099" mass="123032">MQSDFELGHIHDHGPGRGSTVSLVSGSMATNFERPDWLAKSPRYYEIYLNPRTYSETHHATYRPGREYRSVEEYRHKDSLGRVWVGRENDRYLSATDGRLVELVVQASEDICHGPANSTWARKRIKESTPTILRVVYSLLGRHLQNNQDAWSRVSMCLEWLPSCVTIAGLLFLPTDLGGELRNNGHYEQFKYHYWGYSTASTNLHEVEPSSTNNLPGPRQFANGISKRPLRPRLLCLLQDVGGIVIVNVEEWEAVHGSLEYLFICYTTEQYSHESNEDMDELHRIAKAATRTAGVAAYWIACSCMPDDDDQFEDIYRISDVVRGAQALVVIIGPSPGLRPEEGEMLRHLGSRLWTFPEVLLSPSGQPISIYKRDCPPDSFRVLSKRNFAIEAWGDTTVSRELIDHYEGSIILSPLELVSIALQCFPNRETTRYYNGDLSYALMGLLRRRPSVNPNDSAFEAFCRLSWANDSDRVLERLVCMLPQNIDQPWYEINDFWGSHLWEIEPLCQVVGFGGKDTVIMSGAFGAPIRWTSLEPVNMLMRKTAKRSVARFALRSTPGWIVIGVMSLAITRSRTGTDAYLAFTVIGWIFTGLYILVMLASPYLISILYVGKTWASQPWLFGFEGYMEIGEIEQMVFGINLSRLKWSPYSSDLSLHVSQNGECVGKDPTCRESTAQFVSAARNSRYGELKLFTLVDTNTLTVTLFRARRPPVAMLLCGSEGGMQRALLCSYDWKSQTLYRENVLRVDTLVLDKMSRVDRFRLGLNRPMAETADVNGKPKVAFIGLGAMGRGMAIQLLSEGFPVSGFDLNPMSLETLLAMGGTVAPSPRECVHDASFFICMVANAPQIEHVLFTKSVGAVFGLVKDATIILCSTVAPGFPQKILDQIHHRFCRPDINLVDCPVSGGALRAAQVLQSFSQTLYTIDGGLGCASKVQLINQHLAGVHIAIAAEAMGLAATMGINTKQFYDIVLKSPAHSWMFENRVPHMLRNDWSPHSALSIFAKDLRIVTSEGLKEDFPLYIVSAAERLYQFAARAGYEKEDDSGLVRIFIPQNLSLISEATHRESHAADHGRTSRMICLMLSIVHECRDILVSLFAIASV</sequence>
<accession>A0A8G1QUV3</accession>
<dbReference type="RefSeq" id="XP_025510557.1">
    <property type="nucleotide sequence ID" value="XM_025658311.1"/>
</dbReference>
<evidence type="ECO:0000259" key="2">
    <source>
        <dbReference type="Pfam" id="PF03446"/>
    </source>
</evidence>
<dbReference type="PANTHER" id="PTHR43060">
    <property type="entry name" value="3-HYDROXYISOBUTYRATE DEHYDROGENASE-LIKE 1, MITOCHONDRIAL-RELATED"/>
    <property type="match status" value="1"/>
</dbReference>
<evidence type="ECO:0000256" key="1">
    <source>
        <dbReference type="SAM" id="Phobius"/>
    </source>
</evidence>
<feature type="transmembrane region" description="Helical" evidence="1">
    <location>
        <begin position="582"/>
        <end position="610"/>
    </location>
</feature>
<protein>
    <submittedName>
        <fullName evidence="4">3-hydroxyisobutyrate dehydrogenase</fullName>
    </submittedName>
</protein>
<keyword evidence="1" id="KW-0472">Membrane</keyword>
<dbReference type="GO" id="GO:0050661">
    <property type="term" value="F:NADP binding"/>
    <property type="evidence" value="ECO:0007669"/>
    <property type="project" value="InterPro"/>
</dbReference>
<keyword evidence="1" id="KW-1133">Transmembrane helix</keyword>
<dbReference type="InterPro" id="IPR013328">
    <property type="entry name" value="6PGD_dom2"/>
</dbReference>
<feature type="transmembrane region" description="Helical" evidence="1">
    <location>
        <begin position="552"/>
        <end position="570"/>
    </location>
</feature>
<keyword evidence="5" id="KW-1185">Reference proteome</keyword>
<dbReference type="InterPro" id="IPR008927">
    <property type="entry name" value="6-PGluconate_DH-like_C_sf"/>
</dbReference>
<dbReference type="Pfam" id="PF03446">
    <property type="entry name" value="NAD_binding_2"/>
    <property type="match status" value="1"/>
</dbReference>
<dbReference type="GeneID" id="37161713"/>
<reference evidence="4 5" key="1">
    <citation type="submission" date="2018-02" db="EMBL/GenBank/DDBJ databases">
        <title>The genomes of Aspergillus section Nigri reveals drivers in fungal speciation.</title>
        <authorList>
            <consortium name="DOE Joint Genome Institute"/>
            <person name="Vesth T.C."/>
            <person name="Nybo J."/>
            <person name="Theobald S."/>
            <person name="Brandl J."/>
            <person name="Frisvad J.C."/>
            <person name="Nielsen K.F."/>
            <person name="Lyhne E.K."/>
            <person name="Kogle M.E."/>
            <person name="Kuo A."/>
            <person name="Riley R."/>
            <person name="Clum A."/>
            <person name="Nolan M."/>
            <person name="Lipzen A."/>
            <person name="Salamov A."/>
            <person name="Henrissat B."/>
            <person name="Wiebenga A."/>
            <person name="De vries R.P."/>
            <person name="Grigoriev I.V."/>
            <person name="Mortensen U.H."/>
            <person name="Andersen M.R."/>
            <person name="Baker S.E."/>
        </authorList>
    </citation>
    <scope>NUCLEOTIDE SEQUENCE [LARGE SCALE GENOMIC DNA]</scope>
    <source>
        <strain evidence="4 5">CBS 112811</strain>
    </source>
</reference>
<dbReference type="EMBL" id="KZ825082">
    <property type="protein sequence ID" value="RAH52635.1"/>
    <property type="molecule type" value="Genomic_DNA"/>
</dbReference>
<gene>
    <name evidence="4" type="ORF">BO85DRAFT_430982</name>
</gene>
<name>A0A8G1QUV3_9EURO</name>
<dbReference type="InterPro" id="IPR036291">
    <property type="entry name" value="NAD(P)-bd_dom_sf"/>
</dbReference>
<keyword evidence="1" id="KW-0812">Transmembrane</keyword>
<evidence type="ECO:0000313" key="4">
    <source>
        <dbReference type="EMBL" id="RAH52635.1"/>
    </source>
</evidence>